<sequence>MKFINPSEISSKVMTLLDESDEFALLVSPYVKILKWHKLLKKLENLGNRNIPLVFVVREDAGNANSFDELDKLGISYEPRKNLHCKLYLNEKYGIVSSMNLLWSSEVNSLELAYQTETDQEYQELISFCKRYLEIDVNTFFQSPNQEQLGVDWRDLLYETLTASIGRPVKLNQKAGELSINTTRNNYTAFIWNSKINRLRISGILTQREFDALQYDSRLLPRIKGLELELIDGKRRHYNTIWGTLDRSLNTRTLEEADPNEVSLLSESIANFVLAIDELKMSL</sequence>
<evidence type="ECO:0000313" key="1">
    <source>
        <dbReference type="EMBL" id="EMS31163.1"/>
    </source>
</evidence>
<reference evidence="1" key="1">
    <citation type="submission" date="2013-01" db="EMBL/GenBank/DDBJ databases">
        <title>Genome assembly of Mariniradius saccharolyticus AK6.</title>
        <authorList>
            <person name="Vaidya B."/>
            <person name="Khatri I."/>
            <person name="Tanuku N.R.S."/>
            <person name="Subramanian S."/>
            <person name="Pinnaka A."/>
        </authorList>
    </citation>
    <scope>NUCLEOTIDE SEQUENCE [LARGE SCALE GENOMIC DNA]</scope>
    <source>
        <strain evidence="1">AK6</strain>
    </source>
</reference>
<dbReference type="SUPFAM" id="SSF56024">
    <property type="entry name" value="Phospholipase D/nuclease"/>
    <property type="match status" value="1"/>
</dbReference>
<dbReference type="OrthoDB" id="5500241at2"/>
<dbReference type="InParanoid" id="M7X8W1"/>
<protein>
    <recommendedName>
        <fullName evidence="3">Phospholipase D-like domain-containing protein</fullName>
    </recommendedName>
</protein>
<evidence type="ECO:0000313" key="2">
    <source>
        <dbReference type="Proteomes" id="UP000010953"/>
    </source>
</evidence>
<organism evidence="1 2">
    <name type="scientific">Mariniradius saccharolyticus AK6</name>
    <dbReference type="NCBI Taxonomy" id="1239962"/>
    <lineage>
        <taxon>Bacteria</taxon>
        <taxon>Pseudomonadati</taxon>
        <taxon>Bacteroidota</taxon>
        <taxon>Cytophagia</taxon>
        <taxon>Cytophagales</taxon>
        <taxon>Cyclobacteriaceae</taxon>
        <taxon>Mariniradius</taxon>
    </lineage>
</organism>
<dbReference type="AlphaFoldDB" id="M7X8W1"/>
<gene>
    <name evidence="1" type="ORF">C943_02310</name>
</gene>
<dbReference type="STRING" id="1239962.C943_02310"/>
<proteinExistence type="predicted"/>
<dbReference type="eggNOG" id="COG1502">
    <property type="taxonomic scope" value="Bacteria"/>
</dbReference>
<dbReference type="EMBL" id="AMZY02000020">
    <property type="protein sequence ID" value="EMS31163.1"/>
    <property type="molecule type" value="Genomic_DNA"/>
</dbReference>
<name>M7X8W1_9BACT</name>
<keyword evidence="2" id="KW-1185">Reference proteome</keyword>
<dbReference type="RefSeq" id="WP_008630925.1">
    <property type="nucleotide sequence ID" value="NZ_AMZY02000020.1"/>
</dbReference>
<accession>M7X8W1</accession>
<dbReference type="Proteomes" id="UP000010953">
    <property type="component" value="Unassembled WGS sequence"/>
</dbReference>
<comment type="caution">
    <text evidence="1">The sequence shown here is derived from an EMBL/GenBank/DDBJ whole genome shotgun (WGS) entry which is preliminary data.</text>
</comment>
<evidence type="ECO:0008006" key="3">
    <source>
        <dbReference type="Google" id="ProtNLM"/>
    </source>
</evidence>